<sequence length="266" mass="31120">MSWFKKAYNISQVEPNSYYSVVSPIRFYEWRYTGVIPKGTKCSKRLPPSDIIAYNDEKLVVSIIANSDQLKPQEGNFILAEDIRSPVVLKIGQLQNPREILQRYGNLLDEFRRKFEDFKTTASTQEYLISRHDNPQLYRISSQDNDEVKIENFGSIRDISKNITELRKILSQQSQQKKGRAYEIADLRKVENIYTYIGNVGIPIDPTRFQLLIRKSNIKPQTARYISWRDCYFELNPEAKEMDNRINHFQSFSWAKAALSANHHIS</sequence>
<proteinExistence type="predicted"/>
<protein>
    <submittedName>
        <fullName evidence="1">Uncharacterized protein</fullName>
    </submittedName>
</protein>
<dbReference type="AlphaFoldDB" id="A0A0F9I102"/>
<comment type="caution">
    <text evidence="1">The sequence shown here is derived from an EMBL/GenBank/DDBJ whole genome shotgun (WGS) entry which is preliminary data.</text>
</comment>
<dbReference type="EMBL" id="LAZR01015410">
    <property type="protein sequence ID" value="KKM13294.1"/>
    <property type="molecule type" value="Genomic_DNA"/>
</dbReference>
<gene>
    <name evidence="1" type="ORF">LCGC14_1717650</name>
</gene>
<name>A0A0F9I102_9ZZZZ</name>
<accession>A0A0F9I102</accession>
<organism evidence="1">
    <name type="scientific">marine sediment metagenome</name>
    <dbReference type="NCBI Taxonomy" id="412755"/>
    <lineage>
        <taxon>unclassified sequences</taxon>
        <taxon>metagenomes</taxon>
        <taxon>ecological metagenomes</taxon>
    </lineage>
</organism>
<reference evidence="1" key="1">
    <citation type="journal article" date="2015" name="Nature">
        <title>Complex archaea that bridge the gap between prokaryotes and eukaryotes.</title>
        <authorList>
            <person name="Spang A."/>
            <person name="Saw J.H."/>
            <person name="Jorgensen S.L."/>
            <person name="Zaremba-Niedzwiedzka K."/>
            <person name="Martijn J."/>
            <person name="Lind A.E."/>
            <person name="van Eijk R."/>
            <person name="Schleper C."/>
            <person name="Guy L."/>
            <person name="Ettema T.J."/>
        </authorList>
    </citation>
    <scope>NUCLEOTIDE SEQUENCE</scope>
</reference>
<evidence type="ECO:0000313" key="1">
    <source>
        <dbReference type="EMBL" id="KKM13294.1"/>
    </source>
</evidence>